<feature type="region of interest" description="Disordered" evidence="1">
    <location>
        <begin position="1"/>
        <end position="43"/>
    </location>
</feature>
<proteinExistence type="predicted"/>
<dbReference type="EMBL" id="CP006935">
    <property type="protein sequence ID" value="AHC40510.1"/>
    <property type="molecule type" value="Genomic_DNA"/>
</dbReference>
<name>A0ABM5P2G8_9MOLU</name>
<evidence type="ECO:0000313" key="2">
    <source>
        <dbReference type="EMBL" id="AHC40510.1"/>
    </source>
</evidence>
<accession>A0ABM5P2G8</accession>
<reference evidence="2 3" key="1">
    <citation type="journal article" date="2014" name="Genome Announc.">
        <title>Complete Genome Sequence of Mycoplasma ovis Strain Michigan, a Hemoplasma of Sheep with Two Distinct 16S rRNA Genes.</title>
        <authorList>
            <person name="Deshuillers P.L."/>
            <person name="Santos A.P."/>
            <person name="do Nascimento N.C."/>
            <person name="Hampel J.A."/>
            <person name="Bergin I.L."/>
            <person name="Dyson M.C."/>
            <person name="Messick J.B."/>
        </authorList>
    </citation>
    <scope>NUCLEOTIDE SEQUENCE [LARGE SCALE GENOMIC DNA]</scope>
    <source>
        <strain evidence="2 3">Michigan</strain>
    </source>
</reference>
<sequence length="139" mass="16587">MEQQLNQQKTELSKAEERKSSLEKSQKDLQARREQAQSEKNDLSARINQIKNLETLEKIFLVLNNEDPSTGRALEIQKHKKELLNLRKEKIKDFRGSMFDMLNRWVNKLEGNSAEKIKFKNRLEQVVKDWKTNWKFKTL</sequence>
<keyword evidence="3" id="KW-1185">Reference proteome</keyword>
<dbReference type="RefSeq" id="WP_024071536.1">
    <property type="nucleotide sequence ID" value="NC_023062.1"/>
</dbReference>
<feature type="compositionally biased region" description="Polar residues" evidence="1">
    <location>
        <begin position="1"/>
        <end position="10"/>
    </location>
</feature>
<evidence type="ECO:0000313" key="3">
    <source>
        <dbReference type="Proteomes" id="UP000018745"/>
    </source>
</evidence>
<dbReference type="Proteomes" id="UP000018745">
    <property type="component" value="Chromosome"/>
</dbReference>
<protein>
    <submittedName>
        <fullName evidence="2">Uncharacterized protein</fullName>
    </submittedName>
</protein>
<feature type="compositionally biased region" description="Basic and acidic residues" evidence="1">
    <location>
        <begin position="11"/>
        <end position="43"/>
    </location>
</feature>
<gene>
    <name evidence="2" type="ORF">OVS_03890</name>
</gene>
<evidence type="ECO:0000256" key="1">
    <source>
        <dbReference type="SAM" id="MobiDB-lite"/>
    </source>
</evidence>
<organism evidence="2 3">
    <name type="scientific">Mycoplasma ovis str. Michigan</name>
    <dbReference type="NCBI Taxonomy" id="1415773"/>
    <lineage>
        <taxon>Bacteria</taxon>
        <taxon>Bacillati</taxon>
        <taxon>Mycoplasmatota</taxon>
        <taxon>Mollicutes</taxon>
        <taxon>Mycoplasmataceae</taxon>
        <taxon>Mycoplasma</taxon>
    </lineage>
</organism>